<proteinExistence type="inferred from homology"/>
<comment type="similarity">
    <text evidence="1">Belongs to the ABC transporter superfamily.</text>
</comment>
<dbReference type="RefSeq" id="WP_268062254.1">
    <property type="nucleotide sequence ID" value="NZ_JAPQFJ010000016.1"/>
</dbReference>
<dbReference type="Pfam" id="PF00005">
    <property type="entry name" value="ABC_tran"/>
    <property type="match status" value="1"/>
</dbReference>
<keyword evidence="4 6" id="KW-0067">ATP-binding</keyword>
<feature type="domain" description="ABC transporter" evidence="5">
    <location>
        <begin position="2"/>
        <end position="227"/>
    </location>
</feature>
<keyword evidence="7" id="KW-1185">Reference proteome</keyword>
<dbReference type="InterPro" id="IPR003439">
    <property type="entry name" value="ABC_transporter-like_ATP-bd"/>
</dbReference>
<dbReference type="PANTHER" id="PTHR42711:SF5">
    <property type="entry name" value="ABC TRANSPORTER ATP-BINDING PROTEIN NATA"/>
    <property type="match status" value="1"/>
</dbReference>
<accession>A0ABT4DBX8</accession>
<evidence type="ECO:0000256" key="3">
    <source>
        <dbReference type="ARBA" id="ARBA00022741"/>
    </source>
</evidence>
<keyword evidence="3" id="KW-0547">Nucleotide-binding</keyword>
<evidence type="ECO:0000313" key="7">
    <source>
        <dbReference type="Proteomes" id="UP001144612"/>
    </source>
</evidence>
<dbReference type="EMBL" id="JAPQFJ010000016">
    <property type="protein sequence ID" value="MCY6959817.1"/>
    <property type="molecule type" value="Genomic_DNA"/>
</dbReference>
<keyword evidence="2" id="KW-0813">Transport</keyword>
<evidence type="ECO:0000256" key="2">
    <source>
        <dbReference type="ARBA" id="ARBA00022448"/>
    </source>
</evidence>
<sequence>MITINNVSKTLGNKKILNNINIDIEKGSIFGVIGENGVGKTTLIKCMLGIYKQDEGEITVDGQSIFENPEVKQKIGYVAAETQYYSSFKVKELEKFYSLTYDRFSYERFKELNKIFKIPENKRGRELSKGMKMRVSLMLNLSIYPEILILDEPTSGLDPIIKRKLMNILVEEVSQREMTIFMASHNLDDLERICDSVAIMEKGEIKYINKIDDMKEHIKKLQVLFKDENKAEEIKNWCEIIAVEKIGRINYLITNNYSEELQEKLLNLEATFIEEIDLSLEDMFIYSIEGGKEDEKAI</sequence>
<comment type="caution">
    <text evidence="6">The sequence shown here is derived from an EMBL/GenBank/DDBJ whole genome shotgun (WGS) entry which is preliminary data.</text>
</comment>
<reference evidence="6" key="1">
    <citation type="submission" date="2022-12" db="EMBL/GenBank/DDBJ databases">
        <title>Clostridium sp. nov., isolated from industrial wastewater.</title>
        <authorList>
            <person name="Jiayan W."/>
        </authorList>
    </citation>
    <scope>NUCLEOTIDE SEQUENCE</scope>
    <source>
        <strain evidence="6">ZC22-4</strain>
    </source>
</reference>
<dbReference type="PANTHER" id="PTHR42711">
    <property type="entry name" value="ABC TRANSPORTER ATP-BINDING PROTEIN"/>
    <property type="match status" value="1"/>
</dbReference>
<dbReference type="Proteomes" id="UP001144612">
    <property type="component" value="Unassembled WGS sequence"/>
</dbReference>
<gene>
    <name evidence="6" type="ORF">OW729_14445</name>
</gene>
<dbReference type="SMART" id="SM00382">
    <property type="entry name" value="AAA"/>
    <property type="match status" value="1"/>
</dbReference>
<dbReference type="InterPro" id="IPR003593">
    <property type="entry name" value="AAA+_ATPase"/>
</dbReference>
<name>A0ABT4DBX8_9CLOT</name>
<evidence type="ECO:0000256" key="4">
    <source>
        <dbReference type="ARBA" id="ARBA00022840"/>
    </source>
</evidence>
<protein>
    <submittedName>
        <fullName evidence="6">ABC transporter ATP-binding protein</fullName>
    </submittedName>
</protein>
<organism evidence="6 7">
    <name type="scientific">Clostridium brassicae</name>
    <dbReference type="NCBI Taxonomy" id="2999072"/>
    <lineage>
        <taxon>Bacteria</taxon>
        <taxon>Bacillati</taxon>
        <taxon>Bacillota</taxon>
        <taxon>Clostridia</taxon>
        <taxon>Eubacteriales</taxon>
        <taxon>Clostridiaceae</taxon>
        <taxon>Clostridium</taxon>
    </lineage>
</organism>
<evidence type="ECO:0000256" key="1">
    <source>
        <dbReference type="ARBA" id="ARBA00005417"/>
    </source>
</evidence>
<evidence type="ECO:0000259" key="5">
    <source>
        <dbReference type="PROSITE" id="PS50893"/>
    </source>
</evidence>
<dbReference type="PROSITE" id="PS50893">
    <property type="entry name" value="ABC_TRANSPORTER_2"/>
    <property type="match status" value="1"/>
</dbReference>
<dbReference type="InterPro" id="IPR050763">
    <property type="entry name" value="ABC_transporter_ATP-binding"/>
</dbReference>
<dbReference type="CDD" id="cd03230">
    <property type="entry name" value="ABC_DR_subfamily_A"/>
    <property type="match status" value="1"/>
</dbReference>
<dbReference type="Gene3D" id="3.40.50.300">
    <property type="entry name" value="P-loop containing nucleotide triphosphate hydrolases"/>
    <property type="match status" value="1"/>
</dbReference>
<evidence type="ECO:0000313" key="6">
    <source>
        <dbReference type="EMBL" id="MCY6959817.1"/>
    </source>
</evidence>
<dbReference type="SUPFAM" id="SSF52540">
    <property type="entry name" value="P-loop containing nucleoside triphosphate hydrolases"/>
    <property type="match status" value="1"/>
</dbReference>
<dbReference type="InterPro" id="IPR027417">
    <property type="entry name" value="P-loop_NTPase"/>
</dbReference>
<dbReference type="GO" id="GO:0005524">
    <property type="term" value="F:ATP binding"/>
    <property type="evidence" value="ECO:0007669"/>
    <property type="project" value="UniProtKB-KW"/>
</dbReference>